<keyword evidence="10" id="KW-1185">Reference proteome</keyword>
<dbReference type="PROSITE" id="PS50850">
    <property type="entry name" value="MFS"/>
    <property type="match status" value="1"/>
</dbReference>
<comment type="caution">
    <text evidence="9">The sequence shown here is derived from an EMBL/GenBank/DDBJ whole genome shotgun (WGS) entry which is preliminary data.</text>
</comment>
<evidence type="ECO:0000256" key="4">
    <source>
        <dbReference type="ARBA" id="ARBA00022692"/>
    </source>
</evidence>
<feature type="transmembrane region" description="Helical" evidence="7">
    <location>
        <begin position="322"/>
        <end position="344"/>
    </location>
</feature>
<keyword evidence="3" id="KW-1003">Cell membrane</keyword>
<evidence type="ECO:0000256" key="5">
    <source>
        <dbReference type="ARBA" id="ARBA00022989"/>
    </source>
</evidence>
<protein>
    <submittedName>
        <fullName evidence="9">MFS family permease</fullName>
    </submittedName>
</protein>
<accession>A0ABU1J4X0</accession>
<evidence type="ECO:0000256" key="2">
    <source>
        <dbReference type="ARBA" id="ARBA00022448"/>
    </source>
</evidence>
<evidence type="ECO:0000256" key="3">
    <source>
        <dbReference type="ARBA" id="ARBA00022475"/>
    </source>
</evidence>
<dbReference type="EMBL" id="JAVDQH010000030">
    <property type="protein sequence ID" value="MDR6246501.1"/>
    <property type="molecule type" value="Genomic_DNA"/>
</dbReference>
<evidence type="ECO:0000256" key="7">
    <source>
        <dbReference type="SAM" id="Phobius"/>
    </source>
</evidence>
<evidence type="ECO:0000259" key="8">
    <source>
        <dbReference type="PROSITE" id="PS50850"/>
    </source>
</evidence>
<dbReference type="Pfam" id="PF07690">
    <property type="entry name" value="MFS_1"/>
    <property type="match status" value="1"/>
</dbReference>
<feature type="transmembrane region" description="Helical" evidence="7">
    <location>
        <begin position="356"/>
        <end position="376"/>
    </location>
</feature>
<dbReference type="PANTHER" id="PTHR23513:SF19">
    <property type="entry name" value="MAJOR FACILITATOR SUPERFAMILY (MFS) PROFILE DOMAIN-CONTAINING PROTEIN"/>
    <property type="match status" value="1"/>
</dbReference>
<proteinExistence type="predicted"/>
<sequence length="429" mass="46508">MIRKSFYMLWGTQTVSNIADIVYQLSLITLVFTTSGSLVTTIFIPLLRLLSKMVSGLVAPIVMARYPLTSILLGSQLGQFVVFTGLISYLWLAPTPYFPLVFLTVIGMSFLDGWTDPARNALIPRLAEGEGLIKANGLMSVSDQIVRCSGWALGGIIVAVIGALPTMWIASVSYFLAMFFTAFIRDPYARAGLTAAPEAVDGDADNTVSKPSYGDQLSSGWKALLANRRVRLIAIIDNIDTLGGAAWIGAFVLAFVIQVLHQDVSWLGFMNAGFFIGSIVGGLLVVAIGKRIWTNAYLYMLVSLMIYVAIAVAFALNVYPVPALILLMLTGLPVQVAGVIRSTLIQQNLTPAEAPSVMSALSALSNLTFALAMLFLSWFADRFGMRDMYLLAGLLTTVAVIVGYVCRSVFRKELSESYETEEMAVVNKA</sequence>
<dbReference type="PANTHER" id="PTHR23513">
    <property type="entry name" value="INTEGRAL MEMBRANE EFFLUX PROTEIN-RELATED"/>
    <property type="match status" value="1"/>
</dbReference>
<dbReference type="CDD" id="cd06173">
    <property type="entry name" value="MFS_MefA_like"/>
    <property type="match status" value="1"/>
</dbReference>
<keyword evidence="4 7" id="KW-0812">Transmembrane</keyword>
<feature type="transmembrane region" description="Helical" evidence="7">
    <location>
        <begin position="266"/>
        <end position="289"/>
    </location>
</feature>
<comment type="subcellular location">
    <subcellularLocation>
        <location evidence="1">Cell membrane</location>
        <topology evidence="1">Multi-pass membrane protein</topology>
    </subcellularLocation>
</comment>
<feature type="transmembrane region" description="Helical" evidence="7">
    <location>
        <begin position="21"/>
        <end position="47"/>
    </location>
</feature>
<dbReference type="InterPro" id="IPR020846">
    <property type="entry name" value="MFS_dom"/>
</dbReference>
<name>A0ABU1J4X0_9BACL</name>
<evidence type="ECO:0000256" key="6">
    <source>
        <dbReference type="ARBA" id="ARBA00023136"/>
    </source>
</evidence>
<keyword evidence="6 7" id="KW-0472">Membrane</keyword>
<feature type="domain" description="Major facilitator superfamily (MFS) profile" evidence="8">
    <location>
        <begin position="306"/>
        <end position="429"/>
    </location>
</feature>
<keyword evidence="5 7" id="KW-1133">Transmembrane helix</keyword>
<feature type="transmembrane region" description="Helical" evidence="7">
    <location>
        <begin position="239"/>
        <end position="260"/>
    </location>
</feature>
<evidence type="ECO:0000313" key="9">
    <source>
        <dbReference type="EMBL" id="MDR6246501.1"/>
    </source>
</evidence>
<dbReference type="InterPro" id="IPR011701">
    <property type="entry name" value="MFS"/>
</dbReference>
<dbReference type="Proteomes" id="UP001185028">
    <property type="component" value="Unassembled WGS sequence"/>
</dbReference>
<feature type="transmembrane region" description="Helical" evidence="7">
    <location>
        <begin position="97"/>
        <end position="115"/>
    </location>
</feature>
<feature type="transmembrane region" description="Helical" evidence="7">
    <location>
        <begin position="296"/>
        <end position="316"/>
    </location>
</feature>
<feature type="transmembrane region" description="Helical" evidence="7">
    <location>
        <begin position="388"/>
        <end position="406"/>
    </location>
</feature>
<dbReference type="RefSeq" id="WP_188778481.1">
    <property type="nucleotide sequence ID" value="NZ_BMMB01000018.1"/>
</dbReference>
<dbReference type="SUPFAM" id="SSF103473">
    <property type="entry name" value="MFS general substrate transporter"/>
    <property type="match status" value="1"/>
</dbReference>
<gene>
    <name evidence="9" type="ORF">JOC58_004446</name>
</gene>
<dbReference type="Gene3D" id="1.20.1250.20">
    <property type="entry name" value="MFS general substrate transporter like domains"/>
    <property type="match status" value="1"/>
</dbReference>
<evidence type="ECO:0000313" key="10">
    <source>
        <dbReference type="Proteomes" id="UP001185028"/>
    </source>
</evidence>
<dbReference type="InterPro" id="IPR036259">
    <property type="entry name" value="MFS_trans_sf"/>
</dbReference>
<keyword evidence="2" id="KW-0813">Transport</keyword>
<evidence type="ECO:0000256" key="1">
    <source>
        <dbReference type="ARBA" id="ARBA00004651"/>
    </source>
</evidence>
<organism evidence="9 10">
    <name type="scientific">Paenibacillus hunanensis</name>
    <dbReference type="NCBI Taxonomy" id="539262"/>
    <lineage>
        <taxon>Bacteria</taxon>
        <taxon>Bacillati</taxon>
        <taxon>Bacillota</taxon>
        <taxon>Bacilli</taxon>
        <taxon>Bacillales</taxon>
        <taxon>Paenibacillaceae</taxon>
        <taxon>Paenibacillus</taxon>
    </lineage>
</organism>
<reference evidence="9 10" key="1">
    <citation type="submission" date="2023-07" db="EMBL/GenBank/DDBJ databases">
        <title>Genomic Encyclopedia of Type Strains, Phase IV (KMG-IV): sequencing the most valuable type-strain genomes for metagenomic binning, comparative biology and taxonomic classification.</title>
        <authorList>
            <person name="Goeker M."/>
        </authorList>
    </citation>
    <scope>NUCLEOTIDE SEQUENCE [LARGE SCALE GENOMIC DNA]</scope>
    <source>
        <strain evidence="9 10">DSM 22170</strain>
    </source>
</reference>